<accession>A0A834H169</accession>
<feature type="compositionally biased region" description="Low complexity" evidence="1">
    <location>
        <begin position="877"/>
        <end position="892"/>
    </location>
</feature>
<feature type="region of interest" description="Disordered" evidence="1">
    <location>
        <begin position="601"/>
        <end position="620"/>
    </location>
</feature>
<evidence type="ECO:0000313" key="3">
    <source>
        <dbReference type="EMBL" id="KAF7145081.1"/>
    </source>
</evidence>
<gene>
    <name evidence="3" type="ORF">RHSIM_Rhsim04G0010500</name>
</gene>
<dbReference type="InterPro" id="IPR001202">
    <property type="entry name" value="WW_dom"/>
</dbReference>
<sequence length="1050" mass="114218">MGKRKERRLAAKVGAGRRVKLDLFAEPSGESGGSSAQDELGMDMDPSHLAGSPDSPSSSGKQPENPLLLLGQYSDDELDEESSKRLDHATEENSIVDNNEQLVNTSNCVIICRHSPSCVMGMGSIEELVENPADNFNIRTVTEEVAGKQHHHIGIGYACSLFLCAYKYTGTSISKSDYRNTVRPLSSNGSAILISGSPIPGFFVYDPTLKLLECIIYLCASSAADTGFSQLVKESTSAETEDVETSPVTELDAEKDKPQDLETCAVSLDALQIPEDLESREIDSAVAADIYKEVVSTEETSVPGTDEQLTGNLSSSWKVVLHEESGQYYYWNTVTGETSWVVPDVLAQGTELTGEQKTAPNTEGVEMNCSIDICQAGSIIQETQQIYETGAQIAEQNNPNEVEGLEEKRLGNDANQSDSGDVLLSNGAGTCADSEKFPCNPMVDEEYDTENDLGSSVLKDGENLLDRLRSLERTHVQGHDWISKYVLEVEIRLSDIKSLMPFGSSLLPFWVHCERQLKELESAIDNQVSQIFNYRLTLEAELPHKSRGLEGDEIEADGKERKVVCSSSADVDVSSSVLKDSKHEASNGKVFCADAIDYPASHSDSGSEGTSGVHEATQLSELTPQTAEDMDMDVDMEVEDEVPASGLIASDSLVAVCCAPVEQPIQESFVPPEDFTIPPPPEDDWIPPPPPDNELVPPPPPDDPSEPSYPPPQPTYFETVQPLSYTEQYSFSYPGSNFQYYGQSSTEYPTPNVPVSHPPLYFEALPSTYPGAAPAVVNPVEPVVYYDLQDGVVLPAPVASGAQSSVSYSESGHEAFGSGQIRSVDSHAEAFSTLLSNTEVGVSAANGTAGKALVDVPLTVTTIQAPVTVSVVDTASASSTANAQSKSTATNAQSKVLRSKKRTVAAVSTLKSNKKVSSLVDKWKAAKEELHEDEEDEPENTYEMLEKKRQREIEEWRAQQIASGEAKVNANFQPLGGDWRERVKRKRAQLKREAVQNSSGSPTDGNQQPNLNEVSRDLPLGWQAYWDESSKQFYYGNTVTSETTWTRPTK</sequence>
<feature type="region of interest" description="Disordered" evidence="1">
    <location>
        <begin position="19"/>
        <end position="67"/>
    </location>
</feature>
<proteinExistence type="predicted"/>
<protein>
    <recommendedName>
        <fullName evidence="2">WW domain-containing protein</fullName>
    </recommendedName>
</protein>
<dbReference type="AlphaFoldDB" id="A0A834H169"/>
<feature type="region of interest" description="Disordered" evidence="1">
    <location>
        <begin position="667"/>
        <end position="715"/>
    </location>
</feature>
<name>A0A834H169_RHOSS</name>
<evidence type="ECO:0000259" key="2">
    <source>
        <dbReference type="PROSITE" id="PS50020"/>
    </source>
</evidence>
<dbReference type="SUPFAM" id="SSF51045">
    <property type="entry name" value="WW domain"/>
    <property type="match status" value="2"/>
</dbReference>
<dbReference type="EMBL" id="WJXA01000004">
    <property type="protein sequence ID" value="KAF7145081.1"/>
    <property type="molecule type" value="Genomic_DNA"/>
</dbReference>
<dbReference type="PROSITE" id="PS50020">
    <property type="entry name" value="WW_DOMAIN_2"/>
    <property type="match status" value="2"/>
</dbReference>
<dbReference type="SMART" id="SM00456">
    <property type="entry name" value="WW"/>
    <property type="match status" value="2"/>
</dbReference>
<organism evidence="3 4">
    <name type="scientific">Rhododendron simsii</name>
    <name type="common">Sims's rhododendron</name>
    <dbReference type="NCBI Taxonomy" id="118357"/>
    <lineage>
        <taxon>Eukaryota</taxon>
        <taxon>Viridiplantae</taxon>
        <taxon>Streptophyta</taxon>
        <taxon>Embryophyta</taxon>
        <taxon>Tracheophyta</taxon>
        <taxon>Spermatophyta</taxon>
        <taxon>Magnoliopsida</taxon>
        <taxon>eudicotyledons</taxon>
        <taxon>Gunneridae</taxon>
        <taxon>Pentapetalae</taxon>
        <taxon>asterids</taxon>
        <taxon>Ericales</taxon>
        <taxon>Ericaceae</taxon>
        <taxon>Ericoideae</taxon>
        <taxon>Rhodoreae</taxon>
        <taxon>Rhododendron</taxon>
    </lineage>
</organism>
<dbReference type="Proteomes" id="UP000626092">
    <property type="component" value="Unassembled WGS sequence"/>
</dbReference>
<dbReference type="PANTHER" id="PTHR47852:SF2">
    <property type="entry name" value="WW DOMAIN-CONTAINING PROTEIN"/>
    <property type="match status" value="1"/>
</dbReference>
<evidence type="ECO:0000256" key="1">
    <source>
        <dbReference type="SAM" id="MobiDB-lite"/>
    </source>
</evidence>
<dbReference type="Gene3D" id="2.20.70.10">
    <property type="match status" value="2"/>
</dbReference>
<feature type="region of interest" description="Disordered" evidence="1">
    <location>
        <begin position="985"/>
        <end position="1016"/>
    </location>
</feature>
<dbReference type="InterPro" id="IPR036020">
    <property type="entry name" value="WW_dom_sf"/>
</dbReference>
<feature type="domain" description="WW" evidence="2">
    <location>
        <begin position="311"/>
        <end position="345"/>
    </location>
</feature>
<dbReference type="PROSITE" id="PS01159">
    <property type="entry name" value="WW_DOMAIN_1"/>
    <property type="match status" value="2"/>
</dbReference>
<comment type="caution">
    <text evidence="3">The sequence shown here is derived from an EMBL/GenBank/DDBJ whole genome shotgun (WGS) entry which is preliminary data.</text>
</comment>
<feature type="compositionally biased region" description="Pro residues" evidence="1">
    <location>
        <begin position="686"/>
        <end position="714"/>
    </location>
</feature>
<dbReference type="Pfam" id="PF00397">
    <property type="entry name" value="WW"/>
    <property type="match status" value="2"/>
</dbReference>
<dbReference type="OrthoDB" id="2367685at2759"/>
<dbReference type="CDD" id="cd00201">
    <property type="entry name" value="WW"/>
    <property type="match status" value="2"/>
</dbReference>
<feature type="domain" description="WW" evidence="2">
    <location>
        <begin position="1016"/>
        <end position="1050"/>
    </location>
</feature>
<feature type="region of interest" description="Disordered" evidence="1">
    <location>
        <begin position="877"/>
        <end position="896"/>
    </location>
</feature>
<feature type="compositionally biased region" description="Polar residues" evidence="1">
    <location>
        <begin position="995"/>
        <end position="1013"/>
    </location>
</feature>
<evidence type="ECO:0000313" key="4">
    <source>
        <dbReference type="Proteomes" id="UP000626092"/>
    </source>
</evidence>
<keyword evidence="4" id="KW-1185">Reference proteome</keyword>
<reference evidence="3" key="1">
    <citation type="submission" date="2019-11" db="EMBL/GenBank/DDBJ databases">
        <authorList>
            <person name="Liu Y."/>
            <person name="Hou J."/>
            <person name="Li T.-Q."/>
            <person name="Guan C.-H."/>
            <person name="Wu X."/>
            <person name="Wu H.-Z."/>
            <person name="Ling F."/>
            <person name="Zhang R."/>
            <person name="Shi X.-G."/>
            <person name="Ren J.-P."/>
            <person name="Chen E.-F."/>
            <person name="Sun J.-M."/>
        </authorList>
    </citation>
    <scope>NUCLEOTIDE SEQUENCE</scope>
    <source>
        <strain evidence="3">Adult_tree_wgs_1</strain>
        <tissue evidence="3">Leaves</tissue>
    </source>
</reference>
<dbReference type="PANTHER" id="PTHR47852">
    <property type="entry name" value="OS06G0298400 PROTEIN"/>
    <property type="match status" value="1"/>
</dbReference>